<dbReference type="PANTHER" id="PTHR43884">
    <property type="entry name" value="ACYL-COA DEHYDROGENASE"/>
    <property type="match status" value="1"/>
</dbReference>
<dbReference type="PIRSF" id="PIRSF016578">
    <property type="entry name" value="HsaA"/>
    <property type="match status" value="1"/>
</dbReference>
<keyword evidence="4" id="KW-0274">FAD</keyword>
<evidence type="ECO:0000256" key="2">
    <source>
        <dbReference type="ARBA" id="ARBA00009347"/>
    </source>
</evidence>
<dbReference type="Proteomes" id="UP000662747">
    <property type="component" value="Chromosome"/>
</dbReference>
<evidence type="ECO:0000259" key="5">
    <source>
        <dbReference type="Pfam" id="PF00441"/>
    </source>
</evidence>
<dbReference type="SUPFAM" id="SSF47203">
    <property type="entry name" value="Acyl-CoA dehydrogenase C-terminal domain-like"/>
    <property type="match status" value="1"/>
</dbReference>
<evidence type="ECO:0000256" key="1">
    <source>
        <dbReference type="ARBA" id="ARBA00001974"/>
    </source>
</evidence>
<dbReference type="SUPFAM" id="SSF56645">
    <property type="entry name" value="Acyl-CoA dehydrogenase NM domain-like"/>
    <property type="match status" value="1"/>
</dbReference>
<protein>
    <submittedName>
        <fullName evidence="7">Acyl-CoA/acyl-ACP dehydrogenase</fullName>
    </submittedName>
</protein>
<dbReference type="PANTHER" id="PTHR43884:SF12">
    <property type="entry name" value="ISOVALERYL-COA DEHYDROGENASE, MITOCHONDRIAL-RELATED"/>
    <property type="match status" value="1"/>
</dbReference>
<dbReference type="EMBL" id="CP071090">
    <property type="protein sequence ID" value="QSQ26303.1"/>
    <property type="molecule type" value="Genomic_DNA"/>
</dbReference>
<sequence length="396" mass="42275">MTTAAPQGDVSTPAASPLETVTRIASEVARVHADSVDREGRFPVEAMEALKRARMLGLLVPASLGGPEVPLDQVASMCEALAHHCASTAMVFAMHHIQVACLARHGMASPMLRAYLTELNEKQLLIASVTSEVGVGGEMRASVTAVEQRDGRFSLDKDATTISYGEHADDLLATARRAPDAPRNDQSLVLLRKGSFTLERTSNWDTMGMRGTCSPGFKVRSTGPSEHVLPVAFADIASQTMVPVSHVLWGSVWLGIAAGAVARARAFVRQQARAKPGTVPPTASRLAEVHNLLQTMRASVHEVSAEAGRRMAASDPEALSSISFSLKMNNLKVSASTLVADIVHRALLICGIQGYKNDSPFSLGRYLRDAHSAALMIGNDRILATNASLLLVLKED</sequence>
<evidence type="ECO:0000256" key="3">
    <source>
        <dbReference type="ARBA" id="ARBA00022630"/>
    </source>
</evidence>
<gene>
    <name evidence="7" type="ORF">JY651_15805</name>
</gene>
<reference evidence="7 8" key="1">
    <citation type="submission" date="2021-02" db="EMBL/GenBank/DDBJ databases">
        <title>De Novo genome assembly of isolated myxobacteria.</title>
        <authorList>
            <person name="Stevens D.C."/>
        </authorList>
    </citation>
    <scope>NUCLEOTIDE SEQUENCE [LARGE SCALE GENOMIC DNA]</scope>
    <source>
        <strain evidence="8">SCPEA02</strain>
    </source>
</reference>
<evidence type="ECO:0000313" key="7">
    <source>
        <dbReference type="EMBL" id="QSQ26303.1"/>
    </source>
</evidence>
<dbReference type="InterPro" id="IPR009100">
    <property type="entry name" value="AcylCoA_DH/oxidase_NM_dom_sf"/>
</dbReference>
<comment type="cofactor">
    <cofactor evidence="1">
        <name>FAD</name>
        <dbReference type="ChEBI" id="CHEBI:57692"/>
    </cofactor>
</comment>
<evidence type="ECO:0000313" key="8">
    <source>
        <dbReference type="Proteomes" id="UP000662747"/>
    </source>
</evidence>
<accession>A0ABX7P749</accession>
<dbReference type="InterPro" id="IPR013786">
    <property type="entry name" value="AcylCoA_DH/ox_N"/>
</dbReference>
<dbReference type="Pfam" id="PF02771">
    <property type="entry name" value="Acyl-CoA_dh_N"/>
    <property type="match status" value="1"/>
</dbReference>
<dbReference type="Gene3D" id="2.40.110.10">
    <property type="entry name" value="Butyryl-CoA Dehydrogenase, subunit A, domain 2"/>
    <property type="match status" value="1"/>
</dbReference>
<dbReference type="InterPro" id="IPR037069">
    <property type="entry name" value="AcylCoA_DH/ox_N_sf"/>
</dbReference>
<feature type="domain" description="Acyl-CoA dehydrogenase/oxidase C-terminal" evidence="5">
    <location>
        <begin position="250"/>
        <end position="384"/>
    </location>
</feature>
<dbReference type="Pfam" id="PF00441">
    <property type="entry name" value="Acyl-CoA_dh_1"/>
    <property type="match status" value="1"/>
</dbReference>
<comment type="similarity">
    <text evidence="2">Belongs to the acyl-CoA dehydrogenase family.</text>
</comment>
<keyword evidence="8" id="KW-1185">Reference proteome</keyword>
<dbReference type="InterPro" id="IPR046373">
    <property type="entry name" value="Acyl-CoA_Oxase/DH_mid-dom_sf"/>
</dbReference>
<dbReference type="InterPro" id="IPR036250">
    <property type="entry name" value="AcylCo_DH-like_C"/>
</dbReference>
<dbReference type="Gene3D" id="1.20.140.10">
    <property type="entry name" value="Butyryl-CoA Dehydrogenase, subunit A, domain 3"/>
    <property type="match status" value="1"/>
</dbReference>
<name>A0ABX7P749_9BACT</name>
<feature type="domain" description="Acyl-CoA dehydrogenase/oxidase N-terminal" evidence="6">
    <location>
        <begin position="19"/>
        <end position="107"/>
    </location>
</feature>
<evidence type="ECO:0000259" key="6">
    <source>
        <dbReference type="Pfam" id="PF02771"/>
    </source>
</evidence>
<dbReference type="InterPro" id="IPR009075">
    <property type="entry name" value="AcylCo_DH/oxidase_C"/>
</dbReference>
<evidence type="ECO:0000256" key="4">
    <source>
        <dbReference type="ARBA" id="ARBA00022827"/>
    </source>
</evidence>
<dbReference type="RefSeq" id="WP_206727851.1">
    <property type="nucleotide sequence ID" value="NZ_CP071090.1"/>
</dbReference>
<proteinExistence type="inferred from homology"/>
<organism evidence="7 8">
    <name type="scientific">Pyxidicoccus parkwayensis</name>
    <dbReference type="NCBI Taxonomy" id="2813578"/>
    <lineage>
        <taxon>Bacteria</taxon>
        <taxon>Pseudomonadati</taxon>
        <taxon>Myxococcota</taxon>
        <taxon>Myxococcia</taxon>
        <taxon>Myxococcales</taxon>
        <taxon>Cystobacterineae</taxon>
        <taxon>Myxococcaceae</taxon>
        <taxon>Pyxidicoccus</taxon>
    </lineage>
</organism>
<keyword evidence="3" id="KW-0285">Flavoprotein</keyword>
<dbReference type="Gene3D" id="1.10.540.10">
    <property type="entry name" value="Acyl-CoA dehydrogenase/oxidase, N-terminal domain"/>
    <property type="match status" value="1"/>
</dbReference>